<evidence type="ECO:0000256" key="1">
    <source>
        <dbReference type="ARBA" id="ARBA00022658"/>
    </source>
</evidence>
<evidence type="ECO:0000256" key="3">
    <source>
        <dbReference type="PROSITE-ProRule" id="PRU00235"/>
    </source>
</evidence>
<keyword evidence="5" id="KW-0436">Ligase</keyword>
<dbReference type="InterPro" id="IPR000210">
    <property type="entry name" value="BTB/POZ_dom"/>
</dbReference>
<keyword evidence="2" id="KW-0677">Repeat</keyword>
<evidence type="ECO:0000313" key="5">
    <source>
        <dbReference type="EMBL" id="KAJ6238321.1"/>
    </source>
</evidence>
<dbReference type="InterPro" id="IPR051553">
    <property type="entry name" value="Ran_GTPase-activating"/>
</dbReference>
<dbReference type="PANTHER" id="PTHR45982">
    <property type="entry name" value="REGULATOR OF CHROMOSOME CONDENSATION"/>
    <property type="match status" value="1"/>
</dbReference>
<reference evidence="5" key="1">
    <citation type="submission" date="2022-08" db="EMBL/GenBank/DDBJ databases">
        <title>Novel sulfate-reducing endosymbionts in the free-living metamonad Anaeramoeba.</title>
        <authorList>
            <person name="Jerlstrom-Hultqvist J."/>
            <person name="Cepicka I."/>
            <person name="Gallot-Lavallee L."/>
            <person name="Salas-Leiva D."/>
            <person name="Curtis B.A."/>
            <person name="Zahonova K."/>
            <person name="Pipaliya S."/>
            <person name="Dacks J."/>
            <person name="Roger A.J."/>
        </authorList>
    </citation>
    <scope>NUCLEOTIDE SEQUENCE</scope>
    <source>
        <strain evidence="5">Schooner1</strain>
    </source>
</reference>
<dbReference type="InterPro" id="IPR009091">
    <property type="entry name" value="RCC1/BLIP-II"/>
</dbReference>
<dbReference type="InterPro" id="IPR000408">
    <property type="entry name" value="Reg_chr_condens"/>
</dbReference>
<protein>
    <submittedName>
        <fullName evidence="5">Ubiquitin-protein ligase e3a-related</fullName>
    </submittedName>
</protein>
<name>A0ABQ8Y0N4_9EUKA</name>
<dbReference type="Gene3D" id="3.30.710.10">
    <property type="entry name" value="Potassium Channel Kv1.1, Chain A"/>
    <property type="match status" value="1"/>
</dbReference>
<dbReference type="Pfam" id="PF00651">
    <property type="entry name" value="BTB"/>
    <property type="match status" value="1"/>
</dbReference>
<evidence type="ECO:0000259" key="4">
    <source>
        <dbReference type="PROSITE" id="PS50097"/>
    </source>
</evidence>
<dbReference type="PROSITE" id="PS50012">
    <property type="entry name" value="RCC1_3"/>
    <property type="match status" value="2"/>
</dbReference>
<keyword evidence="1" id="KW-0344">Guanine-nucleotide releasing factor</keyword>
<accession>A0ABQ8Y0N4</accession>
<dbReference type="SUPFAM" id="SSF50985">
    <property type="entry name" value="RCC1/BLIP-II"/>
    <property type="match status" value="1"/>
</dbReference>
<evidence type="ECO:0000313" key="6">
    <source>
        <dbReference type="Proteomes" id="UP001150062"/>
    </source>
</evidence>
<dbReference type="SMART" id="SM00225">
    <property type="entry name" value="BTB"/>
    <property type="match status" value="1"/>
</dbReference>
<feature type="repeat" description="RCC1" evidence="3">
    <location>
        <begin position="194"/>
        <end position="245"/>
    </location>
</feature>
<feature type="domain" description="BTB" evidence="4">
    <location>
        <begin position="455"/>
        <end position="533"/>
    </location>
</feature>
<dbReference type="EMBL" id="JAOAOG010000233">
    <property type="protein sequence ID" value="KAJ6238321.1"/>
    <property type="molecule type" value="Genomic_DNA"/>
</dbReference>
<dbReference type="PROSITE" id="PS50097">
    <property type="entry name" value="BTB"/>
    <property type="match status" value="1"/>
</dbReference>
<dbReference type="Gene3D" id="2.130.10.30">
    <property type="entry name" value="Regulator of chromosome condensation 1/beta-lactamase-inhibitor protein II"/>
    <property type="match status" value="1"/>
</dbReference>
<dbReference type="Pfam" id="PF25390">
    <property type="entry name" value="WD40_RLD"/>
    <property type="match status" value="1"/>
</dbReference>
<gene>
    <name evidence="5" type="ORF">M0813_26291</name>
</gene>
<evidence type="ECO:0000256" key="2">
    <source>
        <dbReference type="ARBA" id="ARBA00022737"/>
    </source>
</evidence>
<comment type="caution">
    <text evidence="5">The sequence shown here is derived from an EMBL/GenBank/DDBJ whole genome shotgun (WGS) entry which is preliminary data.</text>
</comment>
<dbReference type="CDD" id="cd18186">
    <property type="entry name" value="BTB_POZ_ZBTB_KLHL-like"/>
    <property type="match status" value="1"/>
</dbReference>
<sequence length="573" mass="64938">MITSYAWGLNSYSTLGVQGTGNLQKPQKLNIEKLQNINKFGVGYEISGFIVGEQEIYVRNSTSLTKHELPETVTQMSVGTYHALFLTETGKVYNVLKNSNGQGGQKEKKLFNTPTKIPFFEEKNLIIRKIEAAYEASYFITDTDKLYGCGKNSDGQLGQGNTSTKDGFCLIDEDIFRVFSGQTAHTFLFEKNDGRIFGAGKNSDGNLGTGNKTNVSKPQLLEFFEGKKVVDISCGLFQTAALITESGLNRVYVTGKTEWSGGNTQNSSVFGVLKILDDKNIEQICCGCQHCTALTATNEVYTWGYNAYGQLGNNTTTNNKVPTKVIIEGVDPNVPMKIGCGCYSTMLYPNYEIATVNDFAQLFERKEFTDLEINGIKCHKHFLVGRLGADVETITKVLSTYSNENLEDFLYWVYVERTKKPNLISEICKKFNIEDFKKKKINIDLRNLYNDEDSKDFKILVKCDDEDDEEEEEFFEEIPVHKFILAAKSELFREMFLNVQVQKNSVRDFSNKSPESLEIFIKYLYTGTIELTADDDPELTVEELSDAHEYYRLNSRNTIQTHLRRISKQFNLK</sequence>
<dbReference type="SUPFAM" id="SSF54695">
    <property type="entry name" value="POZ domain"/>
    <property type="match status" value="1"/>
</dbReference>
<dbReference type="InterPro" id="IPR011333">
    <property type="entry name" value="SKP1/BTB/POZ_sf"/>
</dbReference>
<dbReference type="Proteomes" id="UP001150062">
    <property type="component" value="Unassembled WGS sequence"/>
</dbReference>
<keyword evidence="6" id="KW-1185">Reference proteome</keyword>
<dbReference type="GO" id="GO:0016874">
    <property type="term" value="F:ligase activity"/>
    <property type="evidence" value="ECO:0007669"/>
    <property type="project" value="UniProtKB-KW"/>
</dbReference>
<proteinExistence type="predicted"/>
<dbReference type="InterPro" id="IPR058923">
    <property type="entry name" value="RCC1-like_dom"/>
</dbReference>
<feature type="repeat" description="RCC1" evidence="3">
    <location>
        <begin position="298"/>
        <end position="351"/>
    </location>
</feature>
<dbReference type="PANTHER" id="PTHR45982:SF1">
    <property type="entry name" value="REGULATOR OF CHROMOSOME CONDENSATION"/>
    <property type="match status" value="1"/>
</dbReference>
<dbReference type="PRINTS" id="PR00633">
    <property type="entry name" value="RCCNDNSATION"/>
</dbReference>
<organism evidence="5 6">
    <name type="scientific">Anaeramoeba flamelloides</name>
    <dbReference type="NCBI Taxonomy" id="1746091"/>
    <lineage>
        <taxon>Eukaryota</taxon>
        <taxon>Metamonada</taxon>
        <taxon>Anaeramoebidae</taxon>
        <taxon>Anaeramoeba</taxon>
    </lineage>
</organism>